<dbReference type="Pfam" id="PF00126">
    <property type="entry name" value="HTH_1"/>
    <property type="match status" value="1"/>
</dbReference>
<keyword evidence="3" id="KW-0238">DNA-binding</keyword>
<dbReference type="InterPro" id="IPR058163">
    <property type="entry name" value="LysR-type_TF_proteobact-type"/>
</dbReference>
<dbReference type="EMBL" id="RJUL01000001">
    <property type="protein sequence ID" value="ROQ30668.1"/>
    <property type="molecule type" value="Genomic_DNA"/>
</dbReference>
<dbReference type="SUPFAM" id="SSF53850">
    <property type="entry name" value="Periplasmic binding protein-like II"/>
    <property type="match status" value="1"/>
</dbReference>
<evidence type="ECO:0000256" key="1">
    <source>
        <dbReference type="ARBA" id="ARBA00009437"/>
    </source>
</evidence>
<dbReference type="Gene3D" id="3.40.190.290">
    <property type="match status" value="1"/>
</dbReference>
<dbReference type="PANTHER" id="PTHR30537:SF10">
    <property type="entry name" value="TRANSCRIPTIONAL REGULATOR-RELATED"/>
    <property type="match status" value="1"/>
</dbReference>
<dbReference type="GO" id="GO:0043565">
    <property type="term" value="F:sequence-specific DNA binding"/>
    <property type="evidence" value="ECO:0007669"/>
    <property type="project" value="TreeGrafter"/>
</dbReference>
<keyword evidence="4" id="KW-0804">Transcription</keyword>
<dbReference type="GO" id="GO:0003700">
    <property type="term" value="F:DNA-binding transcription factor activity"/>
    <property type="evidence" value="ECO:0007669"/>
    <property type="project" value="InterPro"/>
</dbReference>
<dbReference type="FunFam" id="1.10.10.10:FF:000001">
    <property type="entry name" value="LysR family transcriptional regulator"/>
    <property type="match status" value="1"/>
</dbReference>
<dbReference type="InterPro" id="IPR036390">
    <property type="entry name" value="WH_DNA-bd_sf"/>
</dbReference>
<dbReference type="PANTHER" id="PTHR30537">
    <property type="entry name" value="HTH-TYPE TRANSCRIPTIONAL REGULATOR"/>
    <property type="match status" value="1"/>
</dbReference>
<protein>
    <submittedName>
        <fullName evidence="6">LysR family transcriptional regulator</fullName>
    </submittedName>
</protein>
<dbReference type="Gene3D" id="1.10.10.10">
    <property type="entry name" value="Winged helix-like DNA-binding domain superfamily/Winged helix DNA-binding domain"/>
    <property type="match status" value="1"/>
</dbReference>
<evidence type="ECO:0000313" key="7">
    <source>
        <dbReference type="Proteomes" id="UP000268033"/>
    </source>
</evidence>
<evidence type="ECO:0000313" key="6">
    <source>
        <dbReference type="EMBL" id="ROQ30668.1"/>
    </source>
</evidence>
<dbReference type="AlphaFoldDB" id="A0A3N1PRK9"/>
<dbReference type="Proteomes" id="UP000268033">
    <property type="component" value="Unassembled WGS sequence"/>
</dbReference>
<dbReference type="GO" id="GO:0006351">
    <property type="term" value="P:DNA-templated transcription"/>
    <property type="evidence" value="ECO:0007669"/>
    <property type="project" value="TreeGrafter"/>
</dbReference>
<evidence type="ECO:0000256" key="2">
    <source>
        <dbReference type="ARBA" id="ARBA00023015"/>
    </source>
</evidence>
<dbReference type="Pfam" id="PF03466">
    <property type="entry name" value="LysR_substrate"/>
    <property type="match status" value="1"/>
</dbReference>
<sequence>MVKMSRFDGLEALVAVVEQQSLSGAARMLGVSVAHVSRQLKALEKRLGSQLIKRTTRQLMVTDSGELYYQHARALLDGLEQAEDAVSTLEGHLQGRLRITASTAFGERYVAPAVMSFLSQYPELKIDLILSNANLDLVADGIDLAIRLGKLEDSSHIARKLAPRRLYICASPAYLAAHGTPQSLDELHQHSCLLGTLGYWQGRTGPIQPDARLRINSGQVLLEAALDGLGLVQLPDYYVLEHFKNGTLVELLPQLKPRESAVWALYPARLAQTPRVARFIAHLEAHLQAVLPG</sequence>
<name>A0A3N1PRK9_9GAMM</name>
<accession>A0A3N1PRK9</accession>
<gene>
    <name evidence="6" type="ORF">EDC28_101354</name>
</gene>
<proteinExistence type="inferred from homology"/>
<keyword evidence="7" id="KW-1185">Reference proteome</keyword>
<dbReference type="InterPro" id="IPR000847">
    <property type="entry name" value="LysR_HTH_N"/>
</dbReference>
<comment type="similarity">
    <text evidence="1">Belongs to the LysR transcriptional regulatory family.</text>
</comment>
<dbReference type="InterPro" id="IPR005119">
    <property type="entry name" value="LysR_subst-bd"/>
</dbReference>
<dbReference type="PROSITE" id="PS50931">
    <property type="entry name" value="HTH_LYSR"/>
    <property type="match status" value="1"/>
</dbReference>
<dbReference type="STRING" id="584787.GCA_001247655_01943"/>
<dbReference type="SUPFAM" id="SSF46785">
    <property type="entry name" value="Winged helix' DNA-binding domain"/>
    <property type="match status" value="1"/>
</dbReference>
<organism evidence="6 7">
    <name type="scientific">Gallaecimonas pentaromativorans</name>
    <dbReference type="NCBI Taxonomy" id="584787"/>
    <lineage>
        <taxon>Bacteria</taxon>
        <taxon>Pseudomonadati</taxon>
        <taxon>Pseudomonadota</taxon>
        <taxon>Gammaproteobacteria</taxon>
        <taxon>Enterobacterales</taxon>
        <taxon>Gallaecimonadaceae</taxon>
        <taxon>Gallaecimonas</taxon>
    </lineage>
</organism>
<evidence type="ECO:0000259" key="5">
    <source>
        <dbReference type="PROSITE" id="PS50931"/>
    </source>
</evidence>
<comment type="caution">
    <text evidence="6">The sequence shown here is derived from an EMBL/GenBank/DDBJ whole genome shotgun (WGS) entry which is preliminary data.</text>
</comment>
<dbReference type="FunFam" id="3.40.190.290:FF:000001">
    <property type="entry name" value="Transcriptional regulator, LysR family"/>
    <property type="match status" value="1"/>
</dbReference>
<evidence type="ECO:0000256" key="4">
    <source>
        <dbReference type="ARBA" id="ARBA00023163"/>
    </source>
</evidence>
<evidence type="ECO:0000256" key="3">
    <source>
        <dbReference type="ARBA" id="ARBA00023125"/>
    </source>
</evidence>
<dbReference type="InterPro" id="IPR036388">
    <property type="entry name" value="WH-like_DNA-bd_sf"/>
</dbReference>
<feature type="domain" description="HTH lysR-type" evidence="5">
    <location>
        <begin position="7"/>
        <end position="62"/>
    </location>
</feature>
<keyword evidence="2" id="KW-0805">Transcription regulation</keyword>
<reference evidence="6 7" key="1">
    <citation type="submission" date="2018-11" db="EMBL/GenBank/DDBJ databases">
        <title>Genomic Encyclopedia of Type Strains, Phase IV (KMG-IV): sequencing the most valuable type-strain genomes for metagenomic binning, comparative biology and taxonomic classification.</title>
        <authorList>
            <person name="Goeker M."/>
        </authorList>
    </citation>
    <scope>NUCLEOTIDE SEQUENCE [LARGE SCALE GENOMIC DNA]</scope>
    <source>
        <strain evidence="6 7">DSM 21945</strain>
    </source>
</reference>